<keyword evidence="1" id="KW-0805">Transcription regulation</keyword>
<dbReference type="STRING" id="502049.TH15_12410"/>
<dbReference type="PRINTS" id="PR00598">
    <property type="entry name" value="HTHMARR"/>
</dbReference>
<dbReference type="Gene3D" id="1.10.10.10">
    <property type="entry name" value="Winged helix-like DNA-binding domain superfamily/Winged helix DNA-binding domain"/>
    <property type="match status" value="1"/>
</dbReference>
<dbReference type="AlphaFoldDB" id="A0A367XG58"/>
<reference evidence="5 6" key="1">
    <citation type="submission" date="2014-07" db="EMBL/GenBank/DDBJ databases">
        <title>Draft genome sequence of Thalassospira profundimaris S25-3-2.</title>
        <authorList>
            <person name="Lai Q."/>
            <person name="Shao Z."/>
        </authorList>
    </citation>
    <scope>NUCLEOTIDE SEQUENCE [LARGE SCALE GENOMIC DNA]</scope>
    <source>
        <strain evidence="5 6">S25-3-2</strain>
    </source>
</reference>
<dbReference type="SMART" id="SM00347">
    <property type="entry name" value="HTH_MARR"/>
    <property type="match status" value="1"/>
</dbReference>
<dbReference type="InterPro" id="IPR036390">
    <property type="entry name" value="WH_DNA-bd_sf"/>
</dbReference>
<dbReference type="CDD" id="cd00090">
    <property type="entry name" value="HTH_ARSR"/>
    <property type="match status" value="1"/>
</dbReference>
<organism evidence="5 6">
    <name type="scientific">Thalassospira profundimaris</name>
    <dbReference type="NCBI Taxonomy" id="502049"/>
    <lineage>
        <taxon>Bacteria</taxon>
        <taxon>Pseudomonadati</taxon>
        <taxon>Pseudomonadota</taxon>
        <taxon>Alphaproteobacteria</taxon>
        <taxon>Rhodospirillales</taxon>
        <taxon>Thalassospiraceae</taxon>
        <taxon>Thalassospira</taxon>
    </lineage>
</organism>
<dbReference type="Proteomes" id="UP000252517">
    <property type="component" value="Unassembled WGS sequence"/>
</dbReference>
<evidence type="ECO:0000256" key="3">
    <source>
        <dbReference type="ARBA" id="ARBA00023163"/>
    </source>
</evidence>
<keyword evidence="2" id="KW-0238">DNA-binding</keyword>
<comment type="caution">
    <text evidence="5">The sequence shown here is derived from an EMBL/GenBank/DDBJ whole genome shotgun (WGS) entry which is preliminary data.</text>
</comment>
<evidence type="ECO:0000256" key="1">
    <source>
        <dbReference type="ARBA" id="ARBA00023015"/>
    </source>
</evidence>
<dbReference type="PANTHER" id="PTHR42756:SF1">
    <property type="entry name" value="TRANSCRIPTIONAL REPRESSOR OF EMRAB OPERON"/>
    <property type="match status" value="1"/>
</dbReference>
<proteinExistence type="predicted"/>
<keyword evidence="3" id="KW-0804">Transcription</keyword>
<gene>
    <name evidence="5" type="ORF">TH25_06370</name>
</gene>
<protein>
    <submittedName>
        <fullName evidence="5">MarR family transcriptional regulator</fullName>
    </submittedName>
</protein>
<evidence type="ECO:0000313" key="5">
    <source>
        <dbReference type="EMBL" id="RCK52653.1"/>
    </source>
</evidence>
<dbReference type="InterPro" id="IPR000835">
    <property type="entry name" value="HTH_MarR-typ"/>
</dbReference>
<name>A0A367XG58_9PROT</name>
<evidence type="ECO:0000313" key="6">
    <source>
        <dbReference type="Proteomes" id="UP000252517"/>
    </source>
</evidence>
<dbReference type="PANTHER" id="PTHR42756">
    <property type="entry name" value="TRANSCRIPTIONAL REGULATOR, MARR"/>
    <property type="match status" value="1"/>
</dbReference>
<dbReference type="GO" id="GO:0003677">
    <property type="term" value="F:DNA binding"/>
    <property type="evidence" value="ECO:0007669"/>
    <property type="project" value="UniProtKB-KW"/>
</dbReference>
<evidence type="ECO:0000259" key="4">
    <source>
        <dbReference type="PROSITE" id="PS50995"/>
    </source>
</evidence>
<dbReference type="PROSITE" id="PS50995">
    <property type="entry name" value="HTH_MARR_2"/>
    <property type="match status" value="1"/>
</dbReference>
<dbReference type="InterPro" id="IPR011991">
    <property type="entry name" value="ArsR-like_HTH"/>
</dbReference>
<evidence type="ECO:0000256" key="2">
    <source>
        <dbReference type="ARBA" id="ARBA00023125"/>
    </source>
</evidence>
<dbReference type="GO" id="GO:0003700">
    <property type="term" value="F:DNA-binding transcription factor activity"/>
    <property type="evidence" value="ECO:0007669"/>
    <property type="project" value="InterPro"/>
</dbReference>
<feature type="domain" description="HTH marR-type" evidence="4">
    <location>
        <begin position="10"/>
        <end position="145"/>
    </location>
</feature>
<dbReference type="EMBL" id="JPWH01000003">
    <property type="protein sequence ID" value="RCK52653.1"/>
    <property type="molecule type" value="Genomic_DNA"/>
</dbReference>
<sequence length="174" mass="19369">MERVLSDLQMDKLHDALISIRRILRASDIHAKRLGKLAGLKTSQLLVLQSLDDAGEMTVGEIAAKVNLAQASTTALVDKLQSMGLVQRARGHTDKRKVYVRLTDMAHEVLAKAPMALHDRFSEKFKNLEEWEQSFLVAALQRVSTMMDAGDIDVAPLLDHEAIVEKNSETLKNV</sequence>
<dbReference type="SUPFAM" id="SSF46785">
    <property type="entry name" value="Winged helix' DNA-binding domain"/>
    <property type="match status" value="1"/>
</dbReference>
<dbReference type="InterPro" id="IPR036388">
    <property type="entry name" value="WH-like_DNA-bd_sf"/>
</dbReference>
<accession>A0A367XG58</accession>
<dbReference type="Pfam" id="PF01047">
    <property type="entry name" value="MarR"/>
    <property type="match status" value="1"/>
</dbReference>